<keyword evidence="2" id="KW-0449">Lipoprotein</keyword>
<comment type="caution">
    <text evidence="2">The sequence shown here is derived from an EMBL/GenBank/DDBJ whole genome shotgun (WGS) entry which is preliminary data.</text>
</comment>
<proteinExistence type="predicted"/>
<keyword evidence="1" id="KW-0732">Signal</keyword>
<gene>
    <name evidence="2" type="primary">gldB</name>
    <name evidence="2" type="ORF">J0A68_01860</name>
</gene>
<name>A0ABS3BXU2_9BACT</name>
<keyword evidence="3" id="KW-1185">Reference proteome</keyword>
<protein>
    <submittedName>
        <fullName evidence="2">Gliding motility lipoprotein GldB</fullName>
    </submittedName>
</protein>
<dbReference type="NCBIfam" id="TIGR03514">
    <property type="entry name" value="GldB_lipo"/>
    <property type="match status" value="1"/>
</dbReference>
<sequence length="334" mass="38579">MRLRPLAFLIPVLLFAFACGKKDETCELDPEILAQDLDFGITRLEDEFFAAKTTEDFGFLLEKYPDFAEVYLEKNTYPSADSLASSLLAIHQDSAMRVLYDSVKVEYPDISDIEKDLENAFKYIKHFFPEFKVPKVYTFVSGLNSDLVVTEEMIVIGLDYFLPADHAFQPDIARYMAERYEKPYLVPMIVLAISSQFNTVNPKDNTLLSEMIYYGKAYHFVKAILPCTSDQYIIGYSPAEIAECYDNEEFIWSHFVENELLYETNPFEIRKYIGEAPFTDAISTKAPGRLGRWLGWNIVDDYQVNRAVTLPELMKESDAETIFRQSGYRPRRPE</sequence>
<dbReference type="EMBL" id="JAFKCT010000001">
    <property type="protein sequence ID" value="MBN7809683.1"/>
    <property type="molecule type" value="Genomic_DNA"/>
</dbReference>
<dbReference type="Pfam" id="PF25594">
    <property type="entry name" value="GldB_lipo"/>
    <property type="match status" value="1"/>
</dbReference>
<feature type="signal peptide" evidence="1">
    <location>
        <begin position="1"/>
        <end position="18"/>
    </location>
</feature>
<evidence type="ECO:0000256" key="1">
    <source>
        <dbReference type="SAM" id="SignalP"/>
    </source>
</evidence>
<reference evidence="2 3" key="1">
    <citation type="submission" date="2021-03" db="EMBL/GenBank/DDBJ databases">
        <title>novel species isolated from a fishpond in China.</title>
        <authorList>
            <person name="Lu H."/>
            <person name="Cai Z."/>
        </authorList>
    </citation>
    <scope>NUCLEOTIDE SEQUENCE [LARGE SCALE GENOMIC DNA]</scope>
    <source>
        <strain evidence="2 3">H41</strain>
    </source>
</reference>
<dbReference type="RefSeq" id="WP_206576485.1">
    <property type="nucleotide sequence ID" value="NZ_JAFKCT010000001.1"/>
</dbReference>
<evidence type="ECO:0000313" key="3">
    <source>
        <dbReference type="Proteomes" id="UP000664317"/>
    </source>
</evidence>
<feature type="chain" id="PRO_5046897344" evidence="1">
    <location>
        <begin position="19"/>
        <end position="334"/>
    </location>
</feature>
<organism evidence="2 3">
    <name type="scientific">Algoriphagus oliviformis</name>
    <dbReference type="NCBI Taxonomy" id="2811231"/>
    <lineage>
        <taxon>Bacteria</taxon>
        <taxon>Pseudomonadati</taxon>
        <taxon>Bacteroidota</taxon>
        <taxon>Cytophagia</taxon>
        <taxon>Cytophagales</taxon>
        <taxon>Cyclobacteriaceae</taxon>
        <taxon>Algoriphagus</taxon>
    </lineage>
</organism>
<dbReference type="InterPro" id="IPR019853">
    <property type="entry name" value="GldB-like"/>
</dbReference>
<evidence type="ECO:0000313" key="2">
    <source>
        <dbReference type="EMBL" id="MBN7809683.1"/>
    </source>
</evidence>
<dbReference type="Proteomes" id="UP000664317">
    <property type="component" value="Unassembled WGS sequence"/>
</dbReference>
<dbReference type="PROSITE" id="PS51257">
    <property type="entry name" value="PROKAR_LIPOPROTEIN"/>
    <property type="match status" value="1"/>
</dbReference>
<accession>A0ABS3BXU2</accession>